<keyword evidence="3" id="KW-1185">Reference proteome</keyword>
<proteinExistence type="predicted"/>
<dbReference type="EMBL" id="MU865926">
    <property type="protein sequence ID" value="KAK4451939.1"/>
    <property type="molecule type" value="Genomic_DNA"/>
</dbReference>
<comment type="caution">
    <text evidence="2">The sequence shown here is derived from an EMBL/GenBank/DDBJ whole genome shotgun (WGS) entry which is preliminary data.</text>
</comment>
<reference evidence="2" key="2">
    <citation type="submission" date="2023-05" db="EMBL/GenBank/DDBJ databases">
        <authorList>
            <consortium name="Lawrence Berkeley National Laboratory"/>
            <person name="Steindorff A."/>
            <person name="Hensen N."/>
            <person name="Bonometti L."/>
            <person name="Westerberg I."/>
            <person name="Brannstrom I.O."/>
            <person name="Guillou S."/>
            <person name="Cros-Aarteil S."/>
            <person name="Calhoun S."/>
            <person name="Haridas S."/>
            <person name="Kuo A."/>
            <person name="Mondo S."/>
            <person name="Pangilinan J."/>
            <person name="Riley R."/>
            <person name="Labutti K."/>
            <person name="Andreopoulos B."/>
            <person name="Lipzen A."/>
            <person name="Chen C."/>
            <person name="Yanf M."/>
            <person name="Daum C."/>
            <person name="Ng V."/>
            <person name="Clum A."/>
            <person name="Ohm R."/>
            <person name="Martin F."/>
            <person name="Silar P."/>
            <person name="Natvig D."/>
            <person name="Lalanne C."/>
            <person name="Gautier V."/>
            <person name="Ament-Velasquez S.L."/>
            <person name="Kruys A."/>
            <person name="Hutchinson M.I."/>
            <person name="Powell A.J."/>
            <person name="Barry K."/>
            <person name="Miller A.N."/>
            <person name="Grigoriev I.V."/>
            <person name="Debuchy R."/>
            <person name="Gladieux P."/>
            <person name="Thoren M.H."/>
            <person name="Johannesson H."/>
        </authorList>
    </citation>
    <scope>NUCLEOTIDE SEQUENCE</scope>
    <source>
        <strain evidence="2">PSN243</strain>
    </source>
</reference>
<protein>
    <recommendedName>
        <fullName evidence="4">FHA domain-containing protein</fullName>
    </recommendedName>
</protein>
<dbReference type="Proteomes" id="UP001321760">
    <property type="component" value="Unassembled WGS sequence"/>
</dbReference>
<gene>
    <name evidence="2" type="ORF">QBC34DRAFT_47099</name>
</gene>
<reference evidence="2" key="1">
    <citation type="journal article" date="2023" name="Mol. Phylogenet. Evol.">
        <title>Genome-scale phylogeny and comparative genomics of the fungal order Sordariales.</title>
        <authorList>
            <person name="Hensen N."/>
            <person name="Bonometti L."/>
            <person name="Westerberg I."/>
            <person name="Brannstrom I.O."/>
            <person name="Guillou S."/>
            <person name="Cros-Aarteil S."/>
            <person name="Calhoun S."/>
            <person name="Haridas S."/>
            <person name="Kuo A."/>
            <person name="Mondo S."/>
            <person name="Pangilinan J."/>
            <person name="Riley R."/>
            <person name="LaButti K."/>
            <person name="Andreopoulos B."/>
            <person name="Lipzen A."/>
            <person name="Chen C."/>
            <person name="Yan M."/>
            <person name="Daum C."/>
            <person name="Ng V."/>
            <person name="Clum A."/>
            <person name="Steindorff A."/>
            <person name="Ohm R.A."/>
            <person name="Martin F."/>
            <person name="Silar P."/>
            <person name="Natvig D.O."/>
            <person name="Lalanne C."/>
            <person name="Gautier V."/>
            <person name="Ament-Velasquez S.L."/>
            <person name="Kruys A."/>
            <person name="Hutchinson M.I."/>
            <person name="Powell A.J."/>
            <person name="Barry K."/>
            <person name="Miller A.N."/>
            <person name="Grigoriev I.V."/>
            <person name="Debuchy R."/>
            <person name="Gladieux P."/>
            <person name="Hiltunen Thoren M."/>
            <person name="Johannesson H."/>
        </authorList>
    </citation>
    <scope>NUCLEOTIDE SEQUENCE</scope>
    <source>
        <strain evidence="2">PSN243</strain>
    </source>
</reference>
<evidence type="ECO:0008006" key="4">
    <source>
        <dbReference type="Google" id="ProtNLM"/>
    </source>
</evidence>
<dbReference type="AlphaFoldDB" id="A0AAV9GSU6"/>
<evidence type="ECO:0000313" key="2">
    <source>
        <dbReference type="EMBL" id="KAK4451939.1"/>
    </source>
</evidence>
<organism evidence="2 3">
    <name type="scientific">Podospora aff. communis PSN243</name>
    <dbReference type="NCBI Taxonomy" id="3040156"/>
    <lineage>
        <taxon>Eukaryota</taxon>
        <taxon>Fungi</taxon>
        <taxon>Dikarya</taxon>
        <taxon>Ascomycota</taxon>
        <taxon>Pezizomycotina</taxon>
        <taxon>Sordariomycetes</taxon>
        <taxon>Sordariomycetidae</taxon>
        <taxon>Sordariales</taxon>
        <taxon>Podosporaceae</taxon>
        <taxon>Podospora</taxon>
    </lineage>
</organism>
<sequence length="273" mass="31144">MGSRARAGEYVPARVDRTRRAERVADLRLDDVPLDDSSRERRRWRSLYWKSTVAWGSFLRLHGRILIDEQYTTENTPFQACDRLVNGSRIHVDGASGTVDLDGLRIHRAESDSPDSPEERESDLVQEPSSVMEHSQVICRGLPRLLLAETPGDATQCSFELLQSPDLGPRRWLKKGDEKLQRRIPEWGRPGLFRASSIGKVFWKPWECRDANGTSTALPDAWFGRMSPLHFSCSILARVCQTLGFCGIWMPSLRFQVGWLEVVVLKGKRRRKG</sequence>
<evidence type="ECO:0000256" key="1">
    <source>
        <dbReference type="SAM" id="MobiDB-lite"/>
    </source>
</evidence>
<name>A0AAV9GSU6_9PEZI</name>
<accession>A0AAV9GSU6</accession>
<feature type="region of interest" description="Disordered" evidence="1">
    <location>
        <begin position="103"/>
        <end position="127"/>
    </location>
</feature>
<feature type="compositionally biased region" description="Basic and acidic residues" evidence="1">
    <location>
        <begin position="103"/>
        <end position="123"/>
    </location>
</feature>
<evidence type="ECO:0000313" key="3">
    <source>
        <dbReference type="Proteomes" id="UP001321760"/>
    </source>
</evidence>